<evidence type="ECO:0000313" key="5">
    <source>
        <dbReference type="EMBL" id="RZR74545.1"/>
    </source>
</evidence>
<dbReference type="SUPFAM" id="SSF48264">
    <property type="entry name" value="Cytochrome P450"/>
    <property type="match status" value="1"/>
</dbReference>
<dbReference type="Pfam" id="PF00067">
    <property type="entry name" value="p450"/>
    <property type="match status" value="1"/>
</dbReference>
<dbReference type="GO" id="GO:0051777">
    <property type="term" value="F:ent-kaurenoic acid monooxygenase activity"/>
    <property type="evidence" value="ECO:0007669"/>
    <property type="project" value="TreeGrafter"/>
</dbReference>
<sequence length="205" mass="22423">MNFALLFKDFTPKAGTFLPFGGGSRLCPGNELAKLEIAVFLHHFLLGYDSQPYQDVNPIHRKPDAVDQPNPNPNPFVPLASTAILLHRERWWSLGNRVGPVHRTVDTAGEAHRTVVMQMPLMGPSGVDKYFGNRSRCGGARTKALPAHGFVAHPAEEDNSHAVSTSPTRTGTSSVGPASFGSIGCHVCFRKLRDVWADTEDPEPW</sequence>
<evidence type="ECO:0000256" key="3">
    <source>
        <dbReference type="RuleBase" id="RU000461"/>
    </source>
</evidence>
<evidence type="ECO:0008006" key="6">
    <source>
        <dbReference type="Google" id="ProtNLM"/>
    </source>
</evidence>
<dbReference type="InterPro" id="IPR017972">
    <property type="entry name" value="Cyt_P450_CS"/>
</dbReference>
<keyword evidence="2 3" id="KW-0408">Iron</keyword>
<feature type="region of interest" description="Disordered" evidence="4">
    <location>
        <begin position="152"/>
        <end position="176"/>
    </location>
</feature>
<dbReference type="PROSITE" id="PS00086">
    <property type="entry name" value="CYTOCHROME_P450"/>
    <property type="match status" value="1"/>
</dbReference>
<evidence type="ECO:0000256" key="2">
    <source>
        <dbReference type="ARBA" id="ARBA00023004"/>
    </source>
</evidence>
<organism evidence="5">
    <name type="scientific">Ensete ventricosum</name>
    <name type="common">Abyssinian banana</name>
    <name type="synonym">Musa ensete</name>
    <dbReference type="NCBI Taxonomy" id="4639"/>
    <lineage>
        <taxon>Eukaryota</taxon>
        <taxon>Viridiplantae</taxon>
        <taxon>Streptophyta</taxon>
        <taxon>Embryophyta</taxon>
        <taxon>Tracheophyta</taxon>
        <taxon>Spermatophyta</taxon>
        <taxon>Magnoliopsida</taxon>
        <taxon>Liliopsida</taxon>
        <taxon>Zingiberales</taxon>
        <taxon>Musaceae</taxon>
        <taxon>Ensete</taxon>
    </lineage>
</organism>
<keyword evidence="1 3" id="KW-0479">Metal-binding</keyword>
<dbReference type="EMBL" id="KV876284">
    <property type="protein sequence ID" value="RZR74545.1"/>
    <property type="molecule type" value="Genomic_DNA"/>
</dbReference>
<comment type="similarity">
    <text evidence="3">Belongs to the cytochrome P450 family.</text>
</comment>
<keyword evidence="3" id="KW-0349">Heme</keyword>
<keyword evidence="3" id="KW-0560">Oxidoreductase</keyword>
<evidence type="ECO:0000256" key="1">
    <source>
        <dbReference type="ARBA" id="ARBA00022723"/>
    </source>
</evidence>
<accession>A0A445MJX1</accession>
<name>A0A445MJX1_ENSVE</name>
<dbReference type="PANTHER" id="PTHR24286:SF356">
    <property type="entry name" value="ENT-KAURENOIC ACID OXIDASE 2"/>
    <property type="match status" value="1"/>
</dbReference>
<dbReference type="InterPro" id="IPR001128">
    <property type="entry name" value="Cyt_P450"/>
</dbReference>
<keyword evidence="3" id="KW-0503">Monooxygenase</keyword>
<dbReference type="Gene3D" id="1.10.630.10">
    <property type="entry name" value="Cytochrome P450"/>
    <property type="match status" value="1"/>
</dbReference>
<dbReference type="GO" id="GO:0010268">
    <property type="term" value="P:brassinosteroid homeostasis"/>
    <property type="evidence" value="ECO:0007669"/>
    <property type="project" value="TreeGrafter"/>
</dbReference>
<reference evidence="5" key="1">
    <citation type="journal article" date="2018" name="Data Brief">
        <title>Genome sequence data from 17 accessions of Ensete ventricosum, a staple food crop for millions in Ethiopia.</title>
        <authorList>
            <person name="Yemataw Z."/>
            <person name="Muzemil S."/>
            <person name="Ambachew D."/>
            <person name="Tripathi L."/>
            <person name="Tesfaye K."/>
            <person name="Chala A."/>
            <person name="Farbos A."/>
            <person name="O'Neill P."/>
            <person name="Moore K."/>
            <person name="Grant M."/>
            <person name="Studholme D.J."/>
        </authorList>
    </citation>
    <scope>NUCLEOTIDE SEQUENCE [LARGE SCALE GENOMIC DNA]</scope>
    <source>
        <tissue evidence="5">Leaf</tissue>
    </source>
</reference>
<protein>
    <recommendedName>
        <fullName evidence="6">Cytochrome P450</fullName>
    </recommendedName>
</protein>
<dbReference type="InterPro" id="IPR036396">
    <property type="entry name" value="Cyt_P450_sf"/>
</dbReference>
<dbReference type="GO" id="GO:0016132">
    <property type="term" value="P:brassinosteroid biosynthetic process"/>
    <property type="evidence" value="ECO:0007669"/>
    <property type="project" value="TreeGrafter"/>
</dbReference>
<dbReference type="GO" id="GO:0016125">
    <property type="term" value="P:sterol metabolic process"/>
    <property type="evidence" value="ECO:0007669"/>
    <property type="project" value="TreeGrafter"/>
</dbReference>
<dbReference type="GO" id="GO:0020037">
    <property type="term" value="F:heme binding"/>
    <property type="evidence" value="ECO:0007669"/>
    <property type="project" value="InterPro"/>
</dbReference>
<dbReference type="AlphaFoldDB" id="A0A445MJX1"/>
<gene>
    <name evidence="5" type="ORF">BHM03_00038286</name>
</gene>
<dbReference type="Proteomes" id="UP000290560">
    <property type="component" value="Unassembled WGS sequence"/>
</dbReference>
<evidence type="ECO:0000256" key="4">
    <source>
        <dbReference type="SAM" id="MobiDB-lite"/>
    </source>
</evidence>
<feature type="compositionally biased region" description="Polar residues" evidence="4">
    <location>
        <begin position="161"/>
        <end position="176"/>
    </location>
</feature>
<dbReference type="GO" id="GO:0005506">
    <property type="term" value="F:iron ion binding"/>
    <property type="evidence" value="ECO:0007669"/>
    <property type="project" value="InterPro"/>
</dbReference>
<dbReference type="PANTHER" id="PTHR24286">
    <property type="entry name" value="CYTOCHROME P450 26"/>
    <property type="match status" value="1"/>
</dbReference>
<dbReference type="GO" id="GO:0005783">
    <property type="term" value="C:endoplasmic reticulum"/>
    <property type="evidence" value="ECO:0007669"/>
    <property type="project" value="TreeGrafter"/>
</dbReference>
<proteinExistence type="inferred from homology"/>